<keyword evidence="2" id="KW-1185">Reference proteome</keyword>
<protein>
    <submittedName>
        <fullName evidence="1">Uncharacterized protein</fullName>
    </submittedName>
</protein>
<evidence type="ECO:0000313" key="1">
    <source>
        <dbReference type="EMBL" id="MDI2032565.1"/>
    </source>
</evidence>
<evidence type="ECO:0000313" key="2">
    <source>
        <dbReference type="Proteomes" id="UP001237595"/>
    </source>
</evidence>
<sequence>MVALAIGGCSVELEVVLFDGREWWACPVSGTGCVRVLVDFGPMGVDALARHVEIAHPHVLAAWRIAQRVGRTSAEAQAD</sequence>
<comment type="caution">
    <text evidence="1">The sequence shown here is derived from an EMBL/GenBank/DDBJ whole genome shotgun (WGS) entry which is preliminary data.</text>
</comment>
<dbReference type="EMBL" id="JASAOF010000031">
    <property type="protein sequence ID" value="MDI2032565.1"/>
    <property type="molecule type" value="Genomic_DNA"/>
</dbReference>
<reference evidence="1 2" key="1">
    <citation type="submission" date="2023-04" db="EMBL/GenBank/DDBJ databases">
        <title>Draft genome sequence of Saccharopolyspora sp. TS4A08 isolated from sweet potato rhizospheric soil.</title>
        <authorList>
            <person name="Suksaard P."/>
            <person name="Duangmal K."/>
        </authorList>
    </citation>
    <scope>NUCLEOTIDE SEQUENCE [LARGE SCALE GENOMIC DNA]</scope>
    <source>
        <strain evidence="1 2">TS4A08</strain>
    </source>
</reference>
<accession>A0ABT6PXI1</accession>
<name>A0ABT6PXI1_9PSEU</name>
<dbReference type="RefSeq" id="WP_281458811.1">
    <property type="nucleotide sequence ID" value="NZ_JASAOF010000031.1"/>
</dbReference>
<dbReference type="Proteomes" id="UP001237595">
    <property type="component" value="Unassembled WGS sequence"/>
</dbReference>
<proteinExistence type="predicted"/>
<organism evidence="1 2">
    <name type="scientific">Saccharopolyspora ipomoeae</name>
    <dbReference type="NCBI Taxonomy" id="3042027"/>
    <lineage>
        <taxon>Bacteria</taxon>
        <taxon>Bacillati</taxon>
        <taxon>Actinomycetota</taxon>
        <taxon>Actinomycetes</taxon>
        <taxon>Pseudonocardiales</taxon>
        <taxon>Pseudonocardiaceae</taxon>
        <taxon>Saccharopolyspora</taxon>
    </lineage>
</organism>
<gene>
    <name evidence="1" type="ORF">QFW96_28355</name>
</gene>